<proteinExistence type="predicted"/>
<accession>A0A9K3D784</accession>
<protein>
    <submittedName>
        <fullName evidence="1">Uncharacterized protein</fullName>
    </submittedName>
</protein>
<gene>
    <name evidence="1" type="ORF">KIPB_013075</name>
</gene>
<reference evidence="1 2" key="1">
    <citation type="journal article" date="2018" name="PLoS ONE">
        <title>The draft genome of Kipferlia bialata reveals reductive genome evolution in fornicate parasites.</title>
        <authorList>
            <person name="Tanifuji G."/>
            <person name="Takabayashi S."/>
            <person name="Kume K."/>
            <person name="Takagi M."/>
            <person name="Nakayama T."/>
            <person name="Kamikawa R."/>
            <person name="Inagaki Y."/>
            <person name="Hashimoto T."/>
        </authorList>
    </citation>
    <scope>NUCLEOTIDE SEQUENCE [LARGE SCALE GENOMIC DNA]</scope>
    <source>
        <strain evidence="1">NY0173</strain>
    </source>
</reference>
<dbReference type="EMBL" id="BDIP01006042">
    <property type="protein sequence ID" value="GIQ90324.1"/>
    <property type="molecule type" value="Genomic_DNA"/>
</dbReference>
<keyword evidence="2" id="KW-1185">Reference proteome</keyword>
<dbReference type="AlphaFoldDB" id="A0A9K3D784"/>
<comment type="caution">
    <text evidence="1">The sequence shown here is derived from an EMBL/GenBank/DDBJ whole genome shotgun (WGS) entry which is preliminary data.</text>
</comment>
<sequence length="100" mass="10846">TTLAVFFNTLPPALYRVVANNQSDALVNSVKFSVIAFVHFVPCGTTCLATQHIQELNGILMLLDPVLTACQVTKIKVSDGIMMLQTTASSRTSKEDMDKA</sequence>
<name>A0A9K3D784_9EUKA</name>
<dbReference type="Proteomes" id="UP000265618">
    <property type="component" value="Unassembled WGS sequence"/>
</dbReference>
<organism evidence="1 2">
    <name type="scientific">Kipferlia bialata</name>
    <dbReference type="NCBI Taxonomy" id="797122"/>
    <lineage>
        <taxon>Eukaryota</taxon>
        <taxon>Metamonada</taxon>
        <taxon>Carpediemonas-like organisms</taxon>
        <taxon>Kipferlia</taxon>
    </lineage>
</organism>
<evidence type="ECO:0000313" key="2">
    <source>
        <dbReference type="Proteomes" id="UP000265618"/>
    </source>
</evidence>
<feature type="non-terminal residue" evidence="1">
    <location>
        <position position="100"/>
    </location>
</feature>
<feature type="non-terminal residue" evidence="1">
    <location>
        <position position="1"/>
    </location>
</feature>
<evidence type="ECO:0000313" key="1">
    <source>
        <dbReference type="EMBL" id="GIQ90324.1"/>
    </source>
</evidence>